<evidence type="ECO:0000259" key="2">
    <source>
        <dbReference type="PROSITE" id="PS51857"/>
    </source>
</evidence>
<dbReference type="GO" id="GO:0003730">
    <property type="term" value="F:mRNA 3'-UTR binding"/>
    <property type="evidence" value="ECO:0007669"/>
    <property type="project" value="TreeGrafter"/>
</dbReference>
<dbReference type="Gene3D" id="2.40.50.140">
    <property type="entry name" value="Nucleic acid-binding proteins"/>
    <property type="match status" value="1"/>
</dbReference>
<feature type="domain" description="CSD" evidence="2">
    <location>
        <begin position="1"/>
        <end position="68"/>
    </location>
</feature>
<dbReference type="SMART" id="SM00357">
    <property type="entry name" value="CSP"/>
    <property type="match status" value="1"/>
</dbReference>
<keyword evidence="4" id="KW-1185">Reference proteome</keyword>
<name>A0A9X2WNE4_9GAMM</name>
<dbReference type="GO" id="GO:0043488">
    <property type="term" value="P:regulation of mRNA stability"/>
    <property type="evidence" value="ECO:0007669"/>
    <property type="project" value="TreeGrafter"/>
</dbReference>
<dbReference type="InterPro" id="IPR002059">
    <property type="entry name" value="CSP_DNA-bd"/>
</dbReference>
<dbReference type="Pfam" id="PF00313">
    <property type="entry name" value="CSD"/>
    <property type="match status" value="1"/>
</dbReference>
<dbReference type="Proteomes" id="UP001155546">
    <property type="component" value="Unassembled WGS sequence"/>
</dbReference>
<dbReference type="SUPFAM" id="SSF50249">
    <property type="entry name" value="Nucleic acid-binding proteins"/>
    <property type="match status" value="1"/>
</dbReference>
<dbReference type="InterPro" id="IPR012340">
    <property type="entry name" value="NA-bd_OB-fold"/>
</dbReference>
<dbReference type="SMART" id="SM00894">
    <property type="entry name" value="Excalibur"/>
    <property type="match status" value="1"/>
</dbReference>
<evidence type="ECO:0000256" key="1">
    <source>
        <dbReference type="ARBA" id="ARBA00022553"/>
    </source>
</evidence>
<dbReference type="InterPro" id="IPR008613">
    <property type="entry name" value="Excalibur_Ca-bd_domain"/>
</dbReference>
<sequence length="196" mass="22173">MEKGTLIRWKDDKGFGFIKPTMSIDKTEVFIHISELKHMARKPKVGDEILYLREQQPDGKVKAIKASIEGVAVIASTKHVRTNSSNQAYKSRQPRSFISKLMPVALVVVAAFGYSKYQQFNDTSVITHDDAENIKWQPTASPIKSIIKQSFRCEAGKTHCSHMRSCEEATFYIRNCPNTEMDGDGDGVPCERQWCN</sequence>
<reference evidence="3" key="1">
    <citation type="journal article" date="2023" name="Int. J. Syst. Evol. Microbiol.">
        <title>&lt;i&gt;Shewanella septentrionalis&lt;/i&gt; sp. nov. and &lt;i&gt;Shewanella holmiensis&lt;/i&gt; sp. nov., isolated from Baltic Sea water and sediments.</title>
        <authorList>
            <person name="Martin-Rodriguez A.J."/>
            <person name="Thorell K."/>
            <person name="Joffre E."/>
            <person name="Jensie-Markopoulos S."/>
            <person name="Moore E.R.B."/>
            <person name="Sjoling A."/>
        </authorList>
    </citation>
    <scope>NUCLEOTIDE SEQUENCE</scope>
    <source>
        <strain evidence="3">SP1S2-7</strain>
    </source>
</reference>
<protein>
    <submittedName>
        <fullName evidence="3">Excalibur calcium-binding domain-containing protein</fullName>
    </submittedName>
</protein>
<dbReference type="InterPro" id="IPR011129">
    <property type="entry name" value="CSD"/>
</dbReference>
<dbReference type="RefSeq" id="WP_261298984.1">
    <property type="nucleotide sequence ID" value="NZ_JAMTCD010000016.1"/>
</dbReference>
<dbReference type="GO" id="GO:0005829">
    <property type="term" value="C:cytosol"/>
    <property type="evidence" value="ECO:0007669"/>
    <property type="project" value="UniProtKB-ARBA"/>
</dbReference>
<gene>
    <name evidence="3" type="ORF">NE535_12580</name>
</gene>
<proteinExistence type="predicted"/>
<comment type="caution">
    <text evidence="3">The sequence shown here is derived from an EMBL/GenBank/DDBJ whole genome shotgun (WGS) entry which is preliminary data.</text>
</comment>
<evidence type="ECO:0000313" key="3">
    <source>
        <dbReference type="EMBL" id="MCT7942624.1"/>
    </source>
</evidence>
<keyword evidence="1" id="KW-0597">Phosphoprotein</keyword>
<dbReference type="AlphaFoldDB" id="A0A9X2WNE4"/>
<accession>A0A9X2WNE4</accession>
<evidence type="ECO:0000313" key="4">
    <source>
        <dbReference type="Proteomes" id="UP001155546"/>
    </source>
</evidence>
<dbReference type="EMBL" id="JAMTCD010000016">
    <property type="protein sequence ID" value="MCT7942624.1"/>
    <property type="molecule type" value="Genomic_DNA"/>
</dbReference>
<dbReference type="InterPro" id="IPR052069">
    <property type="entry name" value="Ca-reg_mRNA-binding_domain"/>
</dbReference>
<dbReference type="Pfam" id="PF05901">
    <property type="entry name" value="Excalibur"/>
    <property type="match status" value="1"/>
</dbReference>
<dbReference type="PANTHER" id="PTHR12962:SF1">
    <property type="entry name" value="COLD SHOCK DOMAIN-CONTAINING PROTEIN CG9705"/>
    <property type="match status" value="1"/>
</dbReference>
<dbReference type="PROSITE" id="PS51857">
    <property type="entry name" value="CSD_2"/>
    <property type="match status" value="1"/>
</dbReference>
<organism evidence="3 4">
    <name type="scientific">Shewanella holmiensis</name>
    <dbReference type="NCBI Taxonomy" id="2952222"/>
    <lineage>
        <taxon>Bacteria</taxon>
        <taxon>Pseudomonadati</taxon>
        <taxon>Pseudomonadota</taxon>
        <taxon>Gammaproteobacteria</taxon>
        <taxon>Alteromonadales</taxon>
        <taxon>Shewanellaceae</taxon>
        <taxon>Shewanella</taxon>
    </lineage>
</organism>
<dbReference type="PANTHER" id="PTHR12962">
    <property type="entry name" value="CALCIUM-REGULATED HEAT STABLE PROTEIN CRHSP-24-RELATED"/>
    <property type="match status" value="1"/>
</dbReference>
<dbReference type="CDD" id="cd04458">
    <property type="entry name" value="CSP_CDS"/>
    <property type="match status" value="1"/>
</dbReference>